<dbReference type="EMBL" id="UINC01054966">
    <property type="protein sequence ID" value="SVB73317.1"/>
    <property type="molecule type" value="Genomic_DNA"/>
</dbReference>
<protein>
    <submittedName>
        <fullName evidence="1">Uncharacterized protein</fullName>
    </submittedName>
</protein>
<name>A0A382GFC8_9ZZZZ</name>
<reference evidence="1" key="1">
    <citation type="submission" date="2018-05" db="EMBL/GenBank/DDBJ databases">
        <authorList>
            <person name="Lanie J.A."/>
            <person name="Ng W.-L."/>
            <person name="Kazmierczak K.M."/>
            <person name="Andrzejewski T.M."/>
            <person name="Davidsen T.M."/>
            <person name="Wayne K.J."/>
            <person name="Tettelin H."/>
            <person name="Glass J.I."/>
            <person name="Rusch D."/>
            <person name="Podicherti R."/>
            <person name="Tsui H.-C.T."/>
            <person name="Winkler M.E."/>
        </authorList>
    </citation>
    <scope>NUCLEOTIDE SEQUENCE</scope>
</reference>
<sequence length="42" mass="4862">MTKLDDLQTIANILRRDSMISKECWDEDGNECECSVLWQGSK</sequence>
<organism evidence="1">
    <name type="scientific">marine metagenome</name>
    <dbReference type="NCBI Taxonomy" id="408172"/>
    <lineage>
        <taxon>unclassified sequences</taxon>
        <taxon>metagenomes</taxon>
        <taxon>ecological metagenomes</taxon>
    </lineage>
</organism>
<gene>
    <name evidence="1" type="ORF">METZ01_LOCUS226171</name>
</gene>
<evidence type="ECO:0000313" key="1">
    <source>
        <dbReference type="EMBL" id="SVB73317.1"/>
    </source>
</evidence>
<proteinExistence type="predicted"/>
<dbReference type="AlphaFoldDB" id="A0A382GFC8"/>
<accession>A0A382GFC8</accession>